<name>A0AA35QBQ3_9HYPO</name>
<organism evidence="1 2">
    <name type="scientific">Clonostachys chloroleuca</name>
    <dbReference type="NCBI Taxonomy" id="1926264"/>
    <lineage>
        <taxon>Eukaryota</taxon>
        <taxon>Fungi</taxon>
        <taxon>Dikarya</taxon>
        <taxon>Ascomycota</taxon>
        <taxon>Pezizomycotina</taxon>
        <taxon>Sordariomycetes</taxon>
        <taxon>Hypocreomycetidae</taxon>
        <taxon>Hypocreales</taxon>
        <taxon>Bionectriaceae</taxon>
        <taxon>Clonostachys</taxon>
    </lineage>
</organism>
<reference evidence="1" key="1">
    <citation type="submission" date="2023-01" db="EMBL/GenBank/DDBJ databases">
        <authorList>
            <person name="Piombo E."/>
        </authorList>
    </citation>
    <scope>NUCLEOTIDE SEQUENCE</scope>
</reference>
<dbReference type="AlphaFoldDB" id="A0AA35QBQ3"/>
<dbReference type="EMBL" id="CABFNP030001307">
    <property type="protein sequence ID" value="CAI6099078.1"/>
    <property type="molecule type" value="Genomic_DNA"/>
</dbReference>
<dbReference type="Proteomes" id="UP001160390">
    <property type="component" value="Unassembled WGS sequence"/>
</dbReference>
<accession>A0AA35QBQ3</accession>
<proteinExistence type="predicted"/>
<comment type="caution">
    <text evidence="1">The sequence shown here is derived from an EMBL/GenBank/DDBJ whole genome shotgun (WGS) entry which is preliminary data.</text>
</comment>
<evidence type="ECO:0000313" key="2">
    <source>
        <dbReference type="Proteomes" id="UP001160390"/>
    </source>
</evidence>
<sequence length="66" mass="7068">MVKGGDFSHKTLITANRITASITTANRITANNITANNITANNITANNIKHGATIMRMAEHSSTMEP</sequence>
<evidence type="ECO:0000313" key="1">
    <source>
        <dbReference type="EMBL" id="CAI6099078.1"/>
    </source>
</evidence>
<keyword evidence="2" id="KW-1185">Reference proteome</keyword>
<protein>
    <submittedName>
        <fullName evidence="1">Uncharacterized protein</fullName>
    </submittedName>
</protein>
<gene>
    <name evidence="1" type="ORF">CCHLO57077_00014352</name>
</gene>